<gene>
    <name evidence="2" type="ORF">Back2_23580</name>
</gene>
<dbReference type="RefSeq" id="WP_125569430.1">
    <property type="nucleotide sequence ID" value="NZ_AP019307.1"/>
</dbReference>
<evidence type="ECO:0000313" key="2">
    <source>
        <dbReference type="EMBL" id="BBH18071.1"/>
    </source>
</evidence>
<dbReference type="Proteomes" id="UP000271573">
    <property type="component" value="Chromosome"/>
</dbReference>
<dbReference type="Gene3D" id="1.10.1220.10">
    <property type="entry name" value="Met repressor-like"/>
    <property type="match status" value="1"/>
</dbReference>
<dbReference type="InterPro" id="IPR013321">
    <property type="entry name" value="Arc_rbn_hlx_hlx"/>
</dbReference>
<dbReference type="Pfam" id="PF22513">
    <property type="entry name" value="FitA-like_RHH"/>
    <property type="match status" value="1"/>
</dbReference>
<proteinExistence type="predicted"/>
<dbReference type="OrthoDB" id="2389872at2"/>
<reference evidence="2 3" key="1">
    <citation type="submission" date="2018-11" db="EMBL/GenBank/DDBJ databases">
        <title>Complete genome sequence of Nocardioides baekrokdamisoli strain KCTC 39748.</title>
        <authorList>
            <person name="Kang S.W."/>
            <person name="Lee K.C."/>
            <person name="Kim K.K."/>
            <person name="Kim J.S."/>
            <person name="Kim D.S."/>
            <person name="Ko S.H."/>
            <person name="Yang S.H."/>
            <person name="Shin Y.K."/>
            <person name="Lee J.S."/>
        </authorList>
    </citation>
    <scope>NUCLEOTIDE SEQUENCE [LARGE SCALE GENOMIC DNA]</scope>
    <source>
        <strain evidence="2 3">KCTC 39748</strain>
    </source>
</reference>
<dbReference type="EMBL" id="AP019307">
    <property type="protein sequence ID" value="BBH18071.1"/>
    <property type="molecule type" value="Genomic_DNA"/>
</dbReference>
<dbReference type="GO" id="GO:0006355">
    <property type="term" value="P:regulation of DNA-templated transcription"/>
    <property type="evidence" value="ECO:0007669"/>
    <property type="project" value="InterPro"/>
</dbReference>
<dbReference type="InterPro" id="IPR053853">
    <property type="entry name" value="FitA-like_RHH"/>
</dbReference>
<feature type="domain" description="Antitoxin FitA-like ribbon-helix-helix" evidence="1">
    <location>
        <begin position="2"/>
        <end position="40"/>
    </location>
</feature>
<accession>A0A3G9IWJ9</accession>
<organism evidence="2 3">
    <name type="scientific">Nocardioides baekrokdamisoli</name>
    <dbReference type="NCBI Taxonomy" id="1804624"/>
    <lineage>
        <taxon>Bacteria</taxon>
        <taxon>Bacillati</taxon>
        <taxon>Actinomycetota</taxon>
        <taxon>Actinomycetes</taxon>
        <taxon>Propionibacteriales</taxon>
        <taxon>Nocardioidaceae</taxon>
        <taxon>Nocardioides</taxon>
    </lineage>
</organism>
<dbReference type="SUPFAM" id="SSF47598">
    <property type="entry name" value="Ribbon-helix-helix"/>
    <property type="match status" value="1"/>
</dbReference>
<dbReference type="InterPro" id="IPR010985">
    <property type="entry name" value="Ribbon_hlx_hlx"/>
</dbReference>
<sequence>MAAVHIRNVPDETVALLKKRAADEGRSLEAELRIVLDHAAYEAGRRGSILDEIIQSDAPGDWEFSREDEYADRGL</sequence>
<protein>
    <recommendedName>
        <fullName evidence="1">Antitoxin FitA-like ribbon-helix-helix domain-containing protein</fullName>
    </recommendedName>
</protein>
<evidence type="ECO:0000313" key="3">
    <source>
        <dbReference type="Proteomes" id="UP000271573"/>
    </source>
</evidence>
<keyword evidence="3" id="KW-1185">Reference proteome</keyword>
<dbReference type="KEGG" id="nbe:Back2_23580"/>
<dbReference type="AlphaFoldDB" id="A0A3G9IWJ9"/>
<name>A0A3G9IWJ9_9ACTN</name>
<evidence type="ECO:0000259" key="1">
    <source>
        <dbReference type="Pfam" id="PF22513"/>
    </source>
</evidence>